<proteinExistence type="predicted"/>
<dbReference type="RefSeq" id="WP_085729185.1">
    <property type="nucleotide sequence ID" value="NZ_NBYN01000074.1"/>
</dbReference>
<sequence length="202" mass="23244">MIENYIQQLIRKQRPYYLIQGTPIKGVNNQYWVVFKHRDSHNLLHKVITFLGSGKKQATHKLFRIFSAKYLLSCAESIYNEVVQLKQQLSGEIEQPETLENITITSEKISKIQRRFSKMDSLPNCLNKASVNSTLKKLNSWKETKLVQKLSKDYTDGDKAKLDDEQFAIQLVEDTDKLNLVLEEGIKSTSLEISLAALLLRA</sequence>
<accession>A0A1X4G2V1</accession>
<gene>
    <name evidence="1" type="ORF">B7O87_14945</name>
</gene>
<dbReference type="Proteomes" id="UP000192997">
    <property type="component" value="Unassembled WGS sequence"/>
</dbReference>
<protein>
    <submittedName>
        <fullName evidence="1">Uncharacterized protein</fullName>
    </submittedName>
</protein>
<name>A0A1X4G2V1_9CYAN</name>
<comment type="caution">
    <text evidence="1">The sequence shown here is derived from an EMBL/GenBank/DDBJ whole genome shotgun (WGS) entry which is preliminary data.</text>
</comment>
<organism evidence="1 2">
    <name type="scientific">Cylindrospermopsis raciborskii CENA303</name>
    <dbReference type="NCBI Taxonomy" id="1170769"/>
    <lineage>
        <taxon>Bacteria</taxon>
        <taxon>Bacillati</taxon>
        <taxon>Cyanobacteriota</taxon>
        <taxon>Cyanophyceae</taxon>
        <taxon>Nostocales</taxon>
        <taxon>Aphanizomenonaceae</taxon>
        <taxon>Cylindrospermopsis</taxon>
    </lineage>
</organism>
<evidence type="ECO:0000313" key="1">
    <source>
        <dbReference type="EMBL" id="OSO86983.1"/>
    </source>
</evidence>
<evidence type="ECO:0000313" key="2">
    <source>
        <dbReference type="Proteomes" id="UP000192997"/>
    </source>
</evidence>
<dbReference type="EMBL" id="NBYN01000074">
    <property type="protein sequence ID" value="OSO86983.1"/>
    <property type="molecule type" value="Genomic_DNA"/>
</dbReference>
<reference evidence="2" key="1">
    <citation type="submission" date="2017-04" db="EMBL/GenBank/DDBJ databases">
        <authorList>
            <person name="Abreu V.A."/>
            <person name="Popin R.V."/>
            <person name="Rigonato J."/>
            <person name="Andreote A.P."/>
            <person name="Schaker P.C."/>
            <person name="Hoff-Risseti C."/>
            <person name="Alvarenga D.O."/>
            <person name="Varani A.M."/>
            <person name="Fiore M.F."/>
        </authorList>
    </citation>
    <scope>NUCLEOTIDE SEQUENCE [LARGE SCALE GENOMIC DNA]</scope>
    <source>
        <strain evidence="2">CENA303</strain>
    </source>
</reference>
<dbReference type="AlphaFoldDB" id="A0A1X4G2V1"/>